<proteinExistence type="predicted"/>
<name>A0A2G8S6L1_9APHY</name>
<keyword evidence="3" id="KW-1185">Reference proteome</keyword>
<evidence type="ECO:0000313" key="3">
    <source>
        <dbReference type="Proteomes" id="UP000230002"/>
    </source>
</evidence>
<dbReference type="InterPro" id="IPR000073">
    <property type="entry name" value="AB_hydrolase_1"/>
</dbReference>
<dbReference type="SUPFAM" id="SSF53474">
    <property type="entry name" value="alpha/beta-Hydrolases"/>
    <property type="match status" value="1"/>
</dbReference>
<sequence>MPLVCERHQFSLPHSGLLVVASRYYLNSNVYNEGGVTLVLAHCSSGHKEQWVPTLTKLLDLCLRSPSLQPQWRVREAWALDAPNHGDSATLNKAALLGHKPLSIQHYADMLEFFVKSDFVKGHRVVAIGHSASTSAWTLACAANSPPPLCALILVEPVMLPPPVTERDLKKGDTNSSTVLARQEVWDDHKSLREWMLKRYPWKIWDVRVFELYLKHGFIEVIDGSTGKTSVTTKCRKAQEVGFYYADDHIVAGKATSITCARYPVHALFSERPEMVSLGARKAICDASEGRLMASISVISKCGHLAVQENPEGLAQAIYDILLSSCEKDLKGGMCLVPAARL</sequence>
<organism evidence="2 3">
    <name type="scientific">Ganoderma sinense ZZ0214-1</name>
    <dbReference type="NCBI Taxonomy" id="1077348"/>
    <lineage>
        <taxon>Eukaryota</taxon>
        <taxon>Fungi</taxon>
        <taxon>Dikarya</taxon>
        <taxon>Basidiomycota</taxon>
        <taxon>Agaricomycotina</taxon>
        <taxon>Agaricomycetes</taxon>
        <taxon>Polyporales</taxon>
        <taxon>Polyporaceae</taxon>
        <taxon>Ganoderma</taxon>
    </lineage>
</organism>
<dbReference type="InterPro" id="IPR029058">
    <property type="entry name" value="AB_hydrolase_fold"/>
</dbReference>
<gene>
    <name evidence="2" type="ORF">GSI_09425</name>
</gene>
<dbReference type="Gene3D" id="3.40.50.1820">
    <property type="entry name" value="alpha/beta hydrolase"/>
    <property type="match status" value="1"/>
</dbReference>
<dbReference type="OrthoDB" id="94039at2759"/>
<dbReference type="Proteomes" id="UP000230002">
    <property type="component" value="Unassembled WGS sequence"/>
</dbReference>
<accession>A0A2G8S6L1</accession>
<dbReference type="AlphaFoldDB" id="A0A2G8S6L1"/>
<dbReference type="EMBL" id="AYKW01000023">
    <property type="protein sequence ID" value="PIL29374.1"/>
    <property type="molecule type" value="Genomic_DNA"/>
</dbReference>
<dbReference type="GO" id="GO:0016020">
    <property type="term" value="C:membrane"/>
    <property type="evidence" value="ECO:0007669"/>
    <property type="project" value="TreeGrafter"/>
</dbReference>
<dbReference type="PANTHER" id="PTHR43798:SF33">
    <property type="entry name" value="HYDROLASE, PUTATIVE (AFU_ORTHOLOGUE AFUA_2G14860)-RELATED"/>
    <property type="match status" value="1"/>
</dbReference>
<feature type="domain" description="AB hydrolase-1" evidence="1">
    <location>
        <begin position="38"/>
        <end position="317"/>
    </location>
</feature>
<reference evidence="2 3" key="1">
    <citation type="journal article" date="2015" name="Sci. Rep.">
        <title>Chromosome-level genome map provides insights into diverse defense mechanisms in the medicinal fungus Ganoderma sinense.</title>
        <authorList>
            <person name="Zhu Y."/>
            <person name="Xu J."/>
            <person name="Sun C."/>
            <person name="Zhou S."/>
            <person name="Xu H."/>
            <person name="Nelson D.R."/>
            <person name="Qian J."/>
            <person name="Song J."/>
            <person name="Luo H."/>
            <person name="Xiang L."/>
            <person name="Li Y."/>
            <person name="Xu Z."/>
            <person name="Ji A."/>
            <person name="Wang L."/>
            <person name="Lu S."/>
            <person name="Hayward A."/>
            <person name="Sun W."/>
            <person name="Li X."/>
            <person name="Schwartz D.C."/>
            <person name="Wang Y."/>
            <person name="Chen S."/>
        </authorList>
    </citation>
    <scope>NUCLEOTIDE SEQUENCE [LARGE SCALE GENOMIC DNA]</scope>
    <source>
        <strain evidence="2 3">ZZ0214-1</strain>
    </source>
</reference>
<comment type="caution">
    <text evidence="2">The sequence shown here is derived from an EMBL/GenBank/DDBJ whole genome shotgun (WGS) entry which is preliminary data.</text>
</comment>
<dbReference type="Pfam" id="PF12697">
    <property type="entry name" value="Abhydrolase_6"/>
    <property type="match status" value="1"/>
</dbReference>
<evidence type="ECO:0000313" key="2">
    <source>
        <dbReference type="EMBL" id="PIL29374.1"/>
    </source>
</evidence>
<protein>
    <recommendedName>
        <fullName evidence="1">AB hydrolase-1 domain-containing protein</fullName>
    </recommendedName>
</protein>
<dbReference type="PANTHER" id="PTHR43798">
    <property type="entry name" value="MONOACYLGLYCEROL LIPASE"/>
    <property type="match status" value="1"/>
</dbReference>
<evidence type="ECO:0000259" key="1">
    <source>
        <dbReference type="Pfam" id="PF12697"/>
    </source>
</evidence>
<dbReference type="InterPro" id="IPR050266">
    <property type="entry name" value="AB_hydrolase_sf"/>
</dbReference>